<dbReference type="RefSeq" id="WP_279248422.1">
    <property type="nucleotide sequence ID" value="NZ_SHNO01000001.1"/>
</dbReference>
<organism evidence="2 3">
    <name type="scientific">Candidatus Marimicrobium litorale</name>
    <dbReference type="NCBI Taxonomy" id="2518991"/>
    <lineage>
        <taxon>Bacteria</taxon>
        <taxon>Pseudomonadati</taxon>
        <taxon>Pseudomonadota</taxon>
        <taxon>Gammaproteobacteria</taxon>
        <taxon>Cellvibrionales</taxon>
        <taxon>Halieaceae</taxon>
        <taxon>Marimicrobium</taxon>
    </lineage>
</organism>
<dbReference type="InterPro" id="IPR016040">
    <property type="entry name" value="NAD(P)-bd_dom"/>
</dbReference>
<evidence type="ECO:0000313" key="3">
    <source>
        <dbReference type="Proteomes" id="UP001143304"/>
    </source>
</evidence>
<accession>A0ABT3T4F5</accession>
<proteinExistence type="predicted"/>
<dbReference type="SUPFAM" id="SSF51735">
    <property type="entry name" value="NAD(P)-binding Rossmann-fold domains"/>
    <property type="match status" value="1"/>
</dbReference>
<evidence type="ECO:0000313" key="2">
    <source>
        <dbReference type="EMBL" id="MCX2976681.1"/>
    </source>
</evidence>
<dbReference type="PANTHER" id="PTHR43000">
    <property type="entry name" value="DTDP-D-GLUCOSE 4,6-DEHYDRATASE-RELATED"/>
    <property type="match status" value="1"/>
</dbReference>
<evidence type="ECO:0000259" key="1">
    <source>
        <dbReference type="Pfam" id="PF16363"/>
    </source>
</evidence>
<gene>
    <name evidence="2" type="ORF">EYC82_04875</name>
</gene>
<dbReference type="Pfam" id="PF16363">
    <property type="entry name" value="GDP_Man_Dehyd"/>
    <property type="match status" value="1"/>
</dbReference>
<sequence>MGKSLLLTGSDGFTGQHFSSAARARSYEVYDLSSNLVNGRDVAEELKNRQFDHVVHLAAIAAVTHEDEHELYDVNLFGTLNLLDALSRQATPPKKILLASSANVYGNAISNPICETAEAAPVNHYAMSKLAAEYLTRNYQDTLPIAILRPFNYTGRGHDERFVIPKLIQHFKDRAAQIELGNISVRREFNDVRSICEIYLDLLDHAEAGEVYNICSGTTYCLSEITELLSRLTGHEIEIRVNPAFVRKNEVYELCGDPKKLRTCLGSIEYRPLEETLQWMLTQGN</sequence>
<dbReference type="Gene3D" id="3.90.25.10">
    <property type="entry name" value="UDP-galactose 4-epimerase, domain 1"/>
    <property type="match status" value="1"/>
</dbReference>
<feature type="domain" description="NAD(P)-binding" evidence="1">
    <location>
        <begin position="35"/>
        <end position="267"/>
    </location>
</feature>
<protein>
    <submittedName>
        <fullName evidence="2">NAD-dependent epimerase/dehydratase family protein</fullName>
    </submittedName>
</protein>
<name>A0ABT3T4F5_9GAMM</name>
<dbReference type="Proteomes" id="UP001143304">
    <property type="component" value="Unassembled WGS sequence"/>
</dbReference>
<dbReference type="InterPro" id="IPR036291">
    <property type="entry name" value="NAD(P)-bd_dom_sf"/>
</dbReference>
<reference evidence="2" key="1">
    <citation type="submission" date="2019-02" db="EMBL/GenBank/DDBJ databases">
        <authorList>
            <person name="Li S.-H."/>
        </authorList>
    </citation>
    <scope>NUCLEOTIDE SEQUENCE</scope>
    <source>
        <strain evidence="2">IMCC11814</strain>
    </source>
</reference>
<keyword evidence="3" id="KW-1185">Reference proteome</keyword>
<dbReference type="EMBL" id="SHNO01000001">
    <property type="protein sequence ID" value="MCX2976681.1"/>
    <property type="molecule type" value="Genomic_DNA"/>
</dbReference>
<dbReference type="Gene3D" id="3.40.50.720">
    <property type="entry name" value="NAD(P)-binding Rossmann-like Domain"/>
    <property type="match status" value="1"/>
</dbReference>
<comment type="caution">
    <text evidence="2">The sequence shown here is derived from an EMBL/GenBank/DDBJ whole genome shotgun (WGS) entry which is preliminary data.</text>
</comment>